<comment type="caution">
    <text evidence="8">The sequence shown here is derived from an EMBL/GenBank/DDBJ whole genome shotgun (WGS) entry which is preliminary data.</text>
</comment>
<dbReference type="GO" id="GO:0043565">
    <property type="term" value="F:sequence-specific DNA binding"/>
    <property type="evidence" value="ECO:0007669"/>
    <property type="project" value="InterPro"/>
</dbReference>
<evidence type="ECO:0000259" key="7">
    <source>
        <dbReference type="Pfam" id="PF02805"/>
    </source>
</evidence>
<evidence type="ECO:0000256" key="3">
    <source>
        <dbReference type="ARBA" id="ARBA00023015"/>
    </source>
</evidence>
<evidence type="ECO:0000256" key="4">
    <source>
        <dbReference type="ARBA" id="ARBA00023159"/>
    </source>
</evidence>
<dbReference type="GO" id="GO:0008270">
    <property type="term" value="F:zinc ion binding"/>
    <property type="evidence" value="ECO:0007669"/>
    <property type="project" value="InterPro"/>
</dbReference>
<keyword evidence="9" id="KW-1185">Reference proteome</keyword>
<dbReference type="Gene3D" id="3.40.10.10">
    <property type="entry name" value="DNA Methylphosphotriester Repair Domain"/>
    <property type="match status" value="1"/>
</dbReference>
<evidence type="ECO:0000259" key="6">
    <source>
        <dbReference type="Pfam" id="PF00165"/>
    </source>
</evidence>
<evidence type="ECO:0008006" key="10">
    <source>
        <dbReference type="Google" id="ProtNLM"/>
    </source>
</evidence>
<keyword evidence="2" id="KW-0489">Methyltransferase</keyword>
<dbReference type="InterPro" id="IPR018060">
    <property type="entry name" value="HTH_AraC"/>
</dbReference>
<dbReference type="SUPFAM" id="SSF57884">
    <property type="entry name" value="Ada DNA repair protein, N-terminal domain (N-Ada 10)"/>
    <property type="match status" value="1"/>
</dbReference>
<evidence type="ECO:0000256" key="5">
    <source>
        <dbReference type="ARBA" id="ARBA00023163"/>
    </source>
</evidence>
<dbReference type="SUPFAM" id="SSF46689">
    <property type="entry name" value="Homeodomain-like"/>
    <property type="match status" value="1"/>
</dbReference>
<feature type="domain" description="Ada DNA repair metal-binding" evidence="7">
    <location>
        <begin position="196"/>
        <end position="263"/>
    </location>
</feature>
<reference evidence="8" key="1">
    <citation type="journal article" date="2023" name="Genome Biol. Evol.">
        <title>First Whole Genome Sequence and Flow Cytometry Genome Size Data for the Lichen-Forming Fungus Ramalina farinacea (Ascomycota).</title>
        <authorList>
            <person name="Llewellyn T."/>
            <person name="Mian S."/>
            <person name="Hill R."/>
            <person name="Leitch I.J."/>
            <person name="Gaya E."/>
        </authorList>
    </citation>
    <scope>NUCLEOTIDE SEQUENCE</scope>
    <source>
        <strain evidence="8">LIQ254RAFAR</strain>
    </source>
</reference>
<sequence>MAMVFDGPGDPILRYLNVSGDDILLQDLMFADQDLGELHHDSASDAKEVFAQGSSLGDSPTANPFMGLEQDQSNVDDVQSSQAMTELRQNISDPEQDLIGPTSADLDLQAVRDHLSWQHDLGLLPDFQGCHPDDSFMNFKAFDMSQPLSVNLPDVHLSDGCPFDAFLALGTEREPSLTAHTSSSTSDAYPFHSKDARWAATVSRLRAADRIFLYGVMTTKIFCRPSCPSRRPSRKHVQFFSFPSAIDNAIEAGFRACKRCIPEIYCNIDNSVGAVLKVLRMIVVNIFETPSADRKSLKLEDLAKEAALSPFHFQRVFKTTTQMTPGDFTNACQTLALQDGLAQGSSSGLSQSERLTLREGDCGSELLKRYSSWSVRTVKKALGGICPAEYAVGLPHTAVSCTHVPTPLGLAYVAYSKSGAVHSVTLGDGAEDGLKARFAHLTVVDEKEILLRHCVESLEQASQDRDTEMPPDLLTLLWRSRIWLKLTRNNTMLSND</sequence>
<dbReference type="AlphaFoldDB" id="A0AA43TXJ8"/>
<dbReference type="Proteomes" id="UP001161017">
    <property type="component" value="Unassembled WGS sequence"/>
</dbReference>
<proteinExistence type="predicted"/>
<dbReference type="Pfam" id="PF02805">
    <property type="entry name" value="Ada_Zn_binding"/>
    <property type="match status" value="1"/>
</dbReference>
<dbReference type="InterPro" id="IPR009057">
    <property type="entry name" value="Homeodomain-like_sf"/>
</dbReference>
<gene>
    <name evidence="8" type="ORF">OHK93_001295</name>
</gene>
<keyword evidence="4" id="KW-0010">Activator</keyword>
<name>A0AA43TXJ8_9LECA</name>
<dbReference type="GO" id="GO:0003700">
    <property type="term" value="F:DNA-binding transcription factor activity"/>
    <property type="evidence" value="ECO:0007669"/>
    <property type="project" value="InterPro"/>
</dbReference>
<dbReference type="GO" id="GO:0008168">
    <property type="term" value="F:methyltransferase activity"/>
    <property type="evidence" value="ECO:0007669"/>
    <property type="project" value="UniProtKB-KW"/>
</dbReference>
<dbReference type="GO" id="GO:0006281">
    <property type="term" value="P:DNA repair"/>
    <property type="evidence" value="ECO:0007669"/>
    <property type="project" value="InterPro"/>
</dbReference>
<dbReference type="Gene3D" id="1.10.10.60">
    <property type="entry name" value="Homeodomain-like"/>
    <property type="match status" value="1"/>
</dbReference>
<organism evidence="8 9">
    <name type="scientific">Ramalina farinacea</name>
    <dbReference type="NCBI Taxonomy" id="258253"/>
    <lineage>
        <taxon>Eukaryota</taxon>
        <taxon>Fungi</taxon>
        <taxon>Dikarya</taxon>
        <taxon>Ascomycota</taxon>
        <taxon>Pezizomycotina</taxon>
        <taxon>Lecanoromycetes</taxon>
        <taxon>OSLEUM clade</taxon>
        <taxon>Lecanoromycetidae</taxon>
        <taxon>Lecanorales</taxon>
        <taxon>Lecanorineae</taxon>
        <taxon>Ramalinaceae</taxon>
        <taxon>Ramalina</taxon>
    </lineage>
</organism>
<keyword evidence="3" id="KW-0805">Transcription regulation</keyword>
<dbReference type="EMBL" id="JAPUFD010000011">
    <property type="protein sequence ID" value="MDI1490095.1"/>
    <property type="molecule type" value="Genomic_DNA"/>
</dbReference>
<evidence type="ECO:0000313" key="9">
    <source>
        <dbReference type="Proteomes" id="UP001161017"/>
    </source>
</evidence>
<dbReference type="GO" id="GO:0032259">
    <property type="term" value="P:methylation"/>
    <property type="evidence" value="ECO:0007669"/>
    <property type="project" value="UniProtKB-KW"/>
</dbReference>
<comment type="cofactor">
    <cofactor evidence="1">
        <name>Zn(2+)</name>
        <dbReference type="ChEBI" id="CHEBI:29105"/>
    </cofactor>
</comment>
<feature type="domain" description="HTH araC/xylS-type" evidence="6">
    <location>
        <begin position="296"/>
        <end position="329"/>
    </location>
</feature>
<protein>
    <recommendedName>
        <fullName evidence="10">Ada DNA repair metal-binding domain-containing protein</fullName>
    </recommendedName>
</protein>
<keyword evidence="2" id="KW-0808">Transferase</keyword>
<evidence type="ECO:0000256" key="2">
    <source>
        <dbReference type="ARBA" id="ARBA00022603"/>
    </source>
</evidence>
<accession>A0AA43TXJ8</accession>
<keyword evidence="5" id="KW-0804">Transcription</keyword>
<dbReference type="Pfam" id="PF00165">
    <property type="entry name" value="HTH_AraC"/>
    <property type="match status" value="1"/>
</dbReference>
<dbReference type="InterPro" id="IPR035451">
    <property type="entry name" value="Ada-like_dom_sf"/>
</dbReference>
<evidence type="ECO:0000313" key="8">
    <source>
        <dbReference type="EMBL" id="MDI1490095.1"/>
    </source>
</evidence>
<dbReference type="InterPro" id="IPR004026">
    <property type="entry name" value="Ada_DNA_repair_Zn-bd"/>
</dbReference>
<evidence type="ECO:0000256" key="1">
    <source>
        <dbReference type="ARBA" id="ARBA00001947"/>
    </source>
</evidence>